<dbReference type="Proteomes" id="UP000887576">
    <property type="component" value="Unplaced"/>
</dbReference>
<accession>A0AC34Q5P0</accession>
<evidence type="ECO:0000313" key="1">
    <source>
        <dbReference type="Proteomes" id="UP000887576"/>
    </source>
</evidence>
<reference evidence="2" key="1">
    <citation type="submission" date="2022-11" db="UniProtKB">
        <authorList>
            <consortium name="WormBaseParasite"/>
        </authorList>
    </citation>
    <scope>IDENTIFICATION</scope>
</reference>
<dbReference type="WBParaSite" id="JU765_v2.g12989.t1">
    <property type="protein sequence ID" value="JU765_v2.g12989.t1"/>
    <property type="gene ID" value="JU765_v2.g12989"/>
</dbReference>
<protein>
    <submittedName>
        <fullName evidence="2">Uncharacterized protein</fullName>
    </submittedName>
</protein>
<organism evidence="1 2">
    <name type="scientific">Panagrolaimus sp. JU765</name>
    <dbReference type="NCBI Taxonomy" id="591449"/>
    <lineage>
        <taxon>Eukaryota</taxon>
        <taxon>Metazoa</taxon>
        <taxon>Ecdysozoa</taxon>
        <taxon>Nematoda</taxon>
        <taxon>Chromadorea</taxon>
        <taxon>Rhabditida</taxon>
        <taxon>Tylenchina</taxon>
        <taxon>Panagrolaimomorpha</taxon>
        <taxon>Panagrolaimoidea</taxon>
        <taxon>Panagrolaimidae</taxon>
        <taxon>Panagrolaimus</taxon>
    </lineage>
</organism>
<name>A0AC34Q5P0_9BILA</name>
<evidence type="ECO:0000313" key="2">
    <source>
        <dbReference type="WBParaSite" id="JU765_v2.g12989.t1"/>
    </source>
</evidence>
<proteinExistence type="predicted"/>
<sequence length="318" mass="35143">MRSAAKEADFEAILAEKLKTIDSPDLEAQICVVLRVLQGEIDVGRRKESDDDDEEDYIEAEIDSTDTLIPAMTELFGETLLQKKYMLAGQQPTIANEDAAPPGTVPRKLLPSVTGSKNVKYLLRKGVPPPLTNRRGYRDFGLPKEPIPAAPFTPPDQRLSSVASFATFVAENDKRKPLLALNGFNTAVTQWRHHQKKSAKKDLTSPEANSPAQRSPKKVPEPLKLSEVPKYRHRRKSESSVDEEAVNQHHPPLKATSSATLTELKKSADVAPVVGRINSRVPEDANVNEYAAVFGSRPKIARTPENTSGKQKNTVFMF</sequence>